<organism evidence="7 8">
    <name type="scientific">Oxalicibacterium faecigallinarum</name>
    <dbReference type="NCBI Taxonomy" id="573741"/>
    <lineage>
        <taxon>Bacteria</taxon>
        <taxon>Pseudomonadati</taxon>
        <taxon>Pseudomonadota</taxon>
        <taxon>Betaproteobacteria</taxon>
        <taxon>Burkholderiales</taxon>
        <taxon>Oxalobacteraceae</taxon>
        <taxon>Oxalicibacterium</taxon>
    </lineage>
</organism>
<dbReference type="RefSeq" id="WP_188380290.1">
    <property type="nucleotide sequence ID" value="NZ_BMDI01000001.1"/>
</dbReference>
<feature type="transmembrane region" description="Helical" evidence="6">
    <location>
        <begin position="292"/>
        <end position="310"/>
    </location>
</feature>
<gene>
    <name evidence="7" type="ORF">GCM10008066_11400</name>
</gene>
<name>A0A8J3AQ64_9BURK</name>
<dbReference type="EMBL" id="BMDI01000001">
    <property type="protein sequence ID" value="GGI17920.1"/>
    <property type="molecule type" value="Genomic_DNA"/>
</dbReference>
<feature type="transmembrane region" description="Helical" evidence="6">
    <location>
        <begin position="12"/>
        <end position="32"/>
    </location>
</feature>
<keyword evidence="4 6" id="KW-1133">Transmembrane helix</keyword>
<dbReference type="AlphaFoldDB" id="A0A8J3AQ64"/>
<evidence type="ECO:0000256" key="4">
    <source>
        <dbReference type="ARBA" id="ARBA00022989"/>
    </source>
</evidence>
<comment type="subcellular location">
    <subcellularLocation>
        <location evidence="1">Cell membrane</location>
        <topology evidence="1">Multi-pass membrane protein</topology>
    </subcellularLocation>
</comment>
<feature type="transmembrane region" description="Helical" evidence="6">
    <location>
        <begin position="38"/>
        <end position="59"/>
    </location>
</feature>
<dbReference type="InterPro" id="IPR002797">
    <property type="entry name" value="Polysacc_synth"/>
</dbReference>
<dbReference type="InterPro" id="IPR050833">
    <property type="entry name" value="Poly_Biosynth_Transport"/>
</dbReference>
<feature type="transmembrane region" description="Helical" evidence="6">
    <location>
        <begin position="80"/>
        <end position="104"/>
    </location>
</feature>
<sequence>MKLTSEKLIVVIGRMIDALGSLVFLKLLAISITKADMGSYLLASSLLAVVLTISFSAFDQGLMRNIADYNSKHATLPRRYSAMVTAYTVLALIIGALVSLVMMMEGLGNSLHTVLIPWVFWLACDAIKNLNLTVASGLRSRTLIAIATGVDYTSRILLLSTLALHDSPTPAMIIGLLAISSLAASFTYMLGQRQLLARFSWLDIRATLHESLAFCWPMIIWGLFGWLQNMSNRWLLDYFAELSVVAEYGVLVSIASFPVTALLGVIVTYIVPILYEHENKQHGSSFDAVLKVALYCIPAFSMVMLVAGWWHKELISLLSAPEYALHSQVLPWIVASASFSAICSILTYAVYAQRRLSSLLLANTVPGIFSLAFGYAAVKEYQLDGAILTLILSHIVAGSMFIITYLRARSASSMPVAISGGVVER</sequence>
<keyword evidence="2" id="KW-1003">Cell membrane</keyword>
<feature type="transmembrane region" description="Helical" evidence="6">
    <location>
        <begin position="358"/>
        <end position="377"/>
    </location>
</feature>
<feature type="transmembrane region" description="Helical" evidence="6">
    <location>
        <begin position="383"/>
        <end position="406"/>
    </location>
</feature>
<dbReference type="Proteomes" id="UP000642180">
    <property type="component" value="Unassembled WGS sequence"/>
</dbReference>
<feature type="transmembrane region" description="Helical" evidence="6">
    <location>
        <begin position="248"/>
        <end position="271"/>
    </location>
</feature>
<keyword evidence="3 6" id="KW-0812">Transmembrane</keyword>
<evidence type="ECO:0000313" key="7">
    <source>
        <dbReference type="EMBL" id="GGI17920.1"/>
    </source>
</evidence>
<keyword evidence="5 6" id="KW-0472">Membrane</keyword>
<evidence type="ECO:0000256" key="3">
    <source>
        <dbReference type="ARBA" id="ARBA00022692"/>
    </source>
</evidence>
<keyword evidence="8" id="KW-1185">Reference proteome</keyword>
<feature type="transmembrane region" description="Helical" evidence="6">
    <location>
        <begin position="171"/>
        <end position="190"/>
    </location>
</feature>
<evidence type="ECO:0000256" key="2">
    <source>
        <dbReference type="ARBA" id="ARBA00022475"/>
    </source>
</evidence>
<evidence type="ECO:0000256" key="1">
    <source>
        <dbReference type="ARBA" id="ARBA00004651"/>
    </source>
</evidence>
<proteinExistence type="predicted"/>
<feature type="transmembrane region" description="Helical" evidence="6">
    <location>
        <begin position="211"/>
        <end position="228"/>
    </location>
</feature>
<reference evidence="8" key="1">
    <citation type="journal article" date="2019" name="Int. J. Syst. Evol. Microbiol.">
        <title>The Global Catalogue of Microorganisms (GCM) 10K type strain sequencing project: providing services to taxonomists for standard genome sequencing and annotation.</title>
        <authorList>
            <consortium name="The Broad Institute Genomics Platform"/>
            <consortium name="The Broad Institute Genome Sequencing Center for Infectious Disease"/>
            <person name="Wu L."/>
            <person name="Ma J."/>
        </authorList>
    </citation>
    <scope>NUCLEOTIDE SEQUENCE [LARGE SCALE GENOMIC DNA]</scope>
    <source>
        <strain evidence="8">CCM 2767</strain>
    </source>
</reference>
<dbReference type="PANTHER" id="PTHR30250:SF11">
    <property type="entry name" value="O-ANTIGEN TRANSPORTER-RELATED"/>
    <property type="match status" value="1"/>
</dbReference>
<dbReference type="PANTHER" id="PTHR30250">
    <property type="entry name" value="PST FAMILY PREDICTED COLANIC ACID TRANSPORTER"/>
    <property type="match status" value="1"/>
</dbReference>
<feature type="transmembrane region" description="Helical" evidence="6">
    <location>
        <begin position="330"/>
        <end position="351"/>
    </location>
</feature>
<dbReference type="Pfam" id="PF01943">
    <property type="entry name" value="Polysacc_synt"/>
    <property type="match status" value="1"/>
</dbReference>
<comment type="caution">
    <text evidence="7">The sequence shown here is derived from an EMBL/GenBank/DDBJ whole genome shotgun (WGS) entry which is preliminary data.</text>
</comment>
<evidence type="ECO:0000256" key="6">
    <source>
        <dbReference type="SAM" id="Phobius"/>
    </source>
</evidence>
<evidence type="ECO:0000313" key="8">
    <source>
        <dbReference type="Proteomes" id="UP000642180"/>
    </source>
</evidence>
<evidence type="ECO:0000256" key="5">
    <source>
        <dbReference type="ARBA" id="ARBA00023136"/>
    </source>
</evidence>
<dbReference type="GO" id="GO:0005886">
    <property type="term" value="C:plasma membrane"/>
    <property type="evidence" value="ECO:0007669"/>
    <property type="project" value="UniProtKB-SubCell"/>
</dbReference>
<protein>
    <submittedName>
        <fullName evidence="7">Uncharacterized protein</fullName>
    </submittedName>
</protein>
<accession>A0A8J3AQ64</accession>